<proteinExistence type="inferred from homology"/>
<dbReference type="InterPro" id="IPR037185">
    <property type="entry name" value="EmrE-like"/>
</dbReference>
<feature type="transmembrane region" description="Helical" evidence="6">
    <location>
        <begin position="137"/>
        <end position="155"/>
    </location>
</feature>
<comment type="caution">
    <text evidence="8">The sequence shown here is derived from an EMBL/GenBank/DDBJ whole genome shotgun (WGS) entry which is preliminary data.</text>
</comment>
<comment type="similarity">
    <text evidence="2">Belongs to the drug/metabolite transporter (DMT) superfamily. 10 TMS drug/metabolite exporter (DME) (TC 2.A.7.3) family.</text>
</comment>
<evidence type="ECO:0000256" key="3">
    <source>
        <dbReference type="ARBA" id="ARBA00022692"/>
    </source>
</evidence>
<evidence type="ECO:0000259" key="7">
    <source>
        <dbReference type="Pfam" id="PF00892"/>
    </source>
</evidence>
<feature type="transmembrane region" description="Helical" evidence="6">
    <location>
        <begin position="29"/>
        <end position="47"/>
    </location>
</feature>
<comment type="subcellular location">
    <subcellularLocation>
        <location evidence="1">Membrane</location>
        <topology evidence="1">Multi-pass membrane protein</topology>
    </subcellularLocation>
</comment>
<name>A0A8K0VB25_9RHOB</name>
<dbReference type="AlphaFoldDB" id="A0A8K0VB25"/>
<dbReference type="PANTHER" id="PTHR22911">
    <property type="entry name" value="ACYL-MALONYL CONDENSING ENZYME-RELATED"/>
    <property type="match status" value="1"/>
</dbReference>
<dbReference type="Pfam" id="PF00892">
    <property type="entry name" value="EamA"/>
    <property type="match status" value="2"/>
</dbReference>
<keyword evidence="9" id="KW-1185">Reference proteome</keyword>
<feature type="transmembrane region" description="Helical" evidence="6">
    <location>
        <begin position="167"/>
        <end position="186"/>
    </location>
</feature>
<feature type="transmembrane region" description="Helical" evidence="6">
    <location>
        <begin position="192"/>
        <end position="211"/>
    </location>
</feature>
<evidence type="ECO:0000256" key="5">
    <source>
        <dbReference type="ARBA" id="ARBA00023136"/>
    </source>
</evidence>
<evidence type="ECO:0000313" key="9">
    <source>
        <dbReference type="Proteomes" id="UP000648908"/>
    </source>
</evidence>
<dbReference type="Gene3D" id="1.10.3730.20">
    <property type="match status" value="1"/>
</dbReference>
<feature type="domain" description="EamA" evidence="7">
    <location>
        <begin position="137"/>
        <end position="264"/>
    </location>
</feature>
<keyword evidence="3 6" id="KW-0812">Transmembrane</keyword>
<dbReference type="GO" id="GO:0016020">
    <property type="term" value="C:membrane"/>
    <property type="evidence" value="ECO:0007669"/>
    <property type="project" value="UniProtKB-SubCell"/>
</dbReference>
<evidence type="ECO:0000256" key="2">
    <source>
        <dbReference type="ARBA" id="ARBA00009853"/>
    </source>
</evidence>
<feature type="transmembrane region" description="Helical" evidence="6">
    <location>
        <begin position="59"/>
        <end position="76"/>
    </location>
</feature>
<protein>
    <submittedName>
        <fullName evidence="8">DMT family transporter</fullName>
    </submittedName>
</protein>
<gene>
    <name evidence="8" type="ORF">JL811_01490</name>
</gene>
<keyword evidence="5 6" id="KW-0472">Membrane</keyword>
<dbReference type="Proteomes" id="UP000648908">
    <property type="component" value="Unassembled WGS sequence"/>
</dbReference>
<evidence type="ECO:0000256" key="4">
    <source>
        <dbReference type="ARBA" id="ARBA00022989"/>
    </source>
</evidence>
<feature type="domain" description="EamA" evidence="7">
    <location>
        <begin position="2"/>
        <end position="127"/>
    </location>
</feature>
<reference evidence="8" key="1">
    <citation type="submission" date="2021-01" db="EMBL/GenBank/DDBJ databases">
        <title>Tabrizicola alba sp. nov. a motile alkaliphilic bacterium isolated from a soda lake.</title>
        <authorList>
            <person name="Szuroczki S."/>
            <person name="Abbaszade G."/>
            <person name="Schumann P."/>
            <person name="Toth E."/>
        </authorList>
    </citation>
    <scope>NUCLEOTIDE SEQUENCE</scope>
    <source>
        <strain evidence="8">DMG-N-6</strain>
    </source>
</reference>
<evidence type="ECO:0000256" key="1">
    <source>
        <dbReference type="ARBA" id="ARBA00004141"/>
    </source>
</evidence>
<feature type="transmembrane region" description="Helical" evidence="6">
    <location>
        <begin position="223"/>
        <end position="243"/>
    </location>
</feature>
<dbReference type="SUPFAM" id="SSF103481">
    <property type="entry name" value="Multidrug resistance efflux transporter EmrE"/>
    <property type="match status" value="2"/>
</dbReference>
<sequence>MLGSGLAFVGVTGSVRWLGTDLPAVQSAFLRFAWGVVFLLPALWTVLRAGMPAQVWKLNLGRGLIHTGAVVLWFYAMARLPVAEVTAIGFLNPVLVTVGAALMFGEGLALRRILAIGVAILGALIVLRPGFREIGEGHFAQIGAAFCFAGSYLFAKRLTQVLDAGAVVAVLSGLVTLGLAPFALAVWVPVTWGQLVLLAFVALFATAGHYCMTRAFAAAPMAVTQPVVFLQLVWATLLGALVFSEGVDGFVILGGGVIIASVSYMAWREHRLRRRVTPAPGAGQL</sequence>
<evidence type="ECO:0000313" key="8">
    <source>
        <dbReference type="EMBL" id="MBL4915880.1"/>
    </source>
</evidence>
<organism evidence="8 9">
    <name type="scientific">Szabonella alba</name>
    <dbReference type="NCBI Taxonomy" id="2804194"/>
    <lineage>
        <taxon>Bacteria</taxon>
        <taxon>Pseudomonadati</taxon>
        <taxon>Pseudomonadota</taxon>
        <taxon>Alphaproteobacteria</taxon>
        <taxon>Rhodobacterales</taxon>
        <taxon>Paracoccaceae</taxon>
        <taxon>Szabonella</taxon>
    </lineage>
</organism>
<keyword evidence="4 6" id="KW-1133">Transmembrane helix</keyword>
<feature type="transmembrane region" description="Helical" evidence="6">
    <location>
        <begin position="249"/>
        <end position="267"/>
    </location>
</feature>
<feature type="transmembrane region" description="Helical" evidence="6">
    <location>
        <begin position="113"/>
        <end position="131"/>
    </location>
</feature>
<dbReference type="PANTHER" id="PTHR22911:SF6">
    <property type="entry name" value="SOLUTE CARRIER FAMILY 35 MEMBER G1"/>
    <property type="match status" value="1"/>
</dbReference>
<dbReference type="InterPro" id="IPR000620">
    <property type="entry name" value="EamA_dom"/>
</dbReference>
<dbReference type="EMBL" id="JAESVN010000001">
    <property type="protein sequence ID" value="MBL4915880.1"/>
    <property type="molecule type" value="Genomic_DNA"/>
</dbReference>
<feature type="transmembrane region" description="Helical" evidence="6">
    <location>
        <begin position="82"/>
        <end position="104"/>
    </location>
</feature>
<accession>A0A8K0VB25</accession>
<evidence type="ECO:0000256" key="6">
    <source>
        <dbReference type="SAM" id="Phobius"/>
    </source>
</evidence>